<accession>A0A9P6NY34</accession>
<gene>
    <name evidence="2" type="ORF">CROQUDRAFT_712801</name>
</gene>
<evidence type="ECO:0000256" key="1">
    <source>
        <dbReference type="SAM" id="MobiDB-lite"/>
    </source>
</evidence>
<evidence type="ECO:0000313" key="3">
    <source>
        <dbReference type="Proteomes" id="UP000886653"/>
    </source>
</evidence>
<name>A0A9P6NY34_9BASI</name>
<organism evidence="2 3">
    <name type="scientific">Cronartium quercuum f. sp. fusiforme G11</name>
    <dbReference type="NCBI Taxonomy" id="708437"/>
    <lineage>
        <taxon>Eukaryota</taxon>
        <taxon>Fungi</taxon>
        <taxon>Dikarya</taxon>
        <taxon>Basidiomycota</taxon>
        <taxon>Pucciniomycotina</taxon>
        <taxon>Pucciniomycetes</taxon>
        <taxon>Pucciniales</taxon>
        <taxon>Coleosporiaceae</taxon>
        <taxon>Cronartium</taxon>
    </lineage>
</organism>
<protein>
    <submittedName>
        <fullName evidence="2">Uncharacterized protein</fullName>
    </submittedName>
</protein>
<dbReference type="Proteomes" id="UP000886653">
    <property type="component" value="Unassembled WGS sequence"/>
</dbReference>
<proteinExistence type="predicted"/>
<evidence type="ECO:0000313" key="2">
    <source>
        <dbReference type="EMBL" id="KAG0151621.1"/>
    </source>
</evidence>
<dbReference type="AlphaFoldDB" id="A0A9P6NY34"/>
<feature type="region of interest" description="Disordered" evidence="1">
    <location>
        <begin position="80"/>
        <end position="107"/>
    </location>
</feature>
<comment type="caution">
    <text evidence="2">The sequence shown here is derived from an EMBL/GenBank/DDBJ whole genome shotgun (WGS) entry which is preliminary data.</text>
</comment>
<keyword evidence="3" id="KW-1185">Reference proteome</keyword>
<feature type="compositionally biased region" description="Polar residues" evidence="1">
    <location>
        <begin position="89"/>
        <end position="101"/>
    </location>
</feature>
<dbReference type="EMBL" id="MU167212">
    <property type="protein sequence ID" value="KAG0151621.1"/>
    <property type="molecule type" value="Genomic_DNA"/>
</dbReference>
<sequence length="107" mass="11417">MCLEAVLEAIVLASVDPLEAASSVSFLGGDCVFGLHHERSLTYWERNGIYMYPICGQGPGELNIGPEVWVIHGRRGCNAGKGHNRRTQDSSMLAQGASNGVGTLEGE</sequence>
<reference evidence="2" key="1">
    <citation type="submission" date="2013-11" db="EMBL/GenBank/DDBJ databases">
        <title>Genome sequence of the fusiform rust pathogen reveals effectors for host alternation and coevolution with pine.</title>
        <authorList>
            <consortium name="DOE Joint Genome Institute"/>
            <person name="Smith K."/>
            <person name="Pendleton A."/>
            <person name="Kubisiak T."/>
            <person name="Anderson C."/>
            <person name="Salamov A."/>
            <person name="Aerts A."/>
            <person name="Riley R."/>
            <person name="Clum A."/>
            <person name="Lindquist E."/>
            <person name="Ence D."/>
            <person name="Campbell M."/>
            <person name="Kronenberg Z."/>
            <person name="Feau N."/>
            <person name="Dhillon B."/>
            <person name="Hamelin R."/>
            <person name="Burleigh J."/>
            <person name="Smith J."/>
            <person name="Yandell M."/>
            <person name="Nelson C."/>
            <person name="Grigoriev I."/>
            <person name="Davis J."/>
        </authorList>
    </citation>
    <scope>NUCLEOTIDE SEQUENCE</scope>
    <source>
        <strain evidence="2">G11</strain>
    </source>
</reference>